<evidence type="ECO:0000313" key="1">
    <source>
        <dbReference type="EMBL" id="EIE27587.1"/>
    </source>
</evidence>
<protein>
    <recommendedName>
        <fullName evidence="3">DUF4886 domain-containing protein</fullName>
    </recommendedName>
</protein>
<dbReference type="InterPro" id="IPR036514">
    <property type="entry name" value="SGNH_hydro_sf"/>
</dbReference>
<reference evidence="1 2" key="1">
    <citation type="journal article" date="2012" name="Genome Biol.">
        <title>The genome of the polar eukaryotic microalga coccomyxa subellipsoidea reveals traits of cold adaptation.</title>
        <authorList>
            <person name="Blanc G."/>
            <person name="Agarkova I."/>
            <person name="Grimwood J."/>
            <person name="Kuo A."/>
            <person name="Brueggeman A."/>
            <person name="Dunigan D."/>
            <person name="Gurnon J."/>
            <person name="Ladunga I."/>
            <person name="Lindquist E."/>
            <person name="Lucas S."/>
            <person name="Pangilinan J."/>
            <person name="Proschold T."/>
            <person name="Salamov A."/>
            <person name="Schmutz J."/>
            <person name="Weeks D."/>
            <person name="Yamada T."/>
            <person name="Claverie J.M."/>
            <person name="Grigoriev I."/>
            <person name="Van Etten J."/>
            <person name="Lomsadze A."/>
            <person name="Borodovsky M."/>
        </authorList>
    </citation>
    <scope>NUCLEOTIDE SEQUENCE [LARGE SCALE GENOMIC DNA]</scope>
    <source>
        <strain evidence="1 2">C-169</strain>
    </source>
</reference>
<name>I0ZAB8_COCSC</name>
<dbReference type="OrthoDB" id="42251at2759"/>
<proteinExistence type="predicted"/>
<gene>
    <name evidence="1" type="ORF">COCSUDRAFT_52214</name>
</gene>
<keyword evidence="2" id="KW-1185">Reference proteome</keyword>
<dbReference type="SUPFAM" id="SSF52266">
    <property type="entry name" value="SGNH hydrolase"/>
    <property type="match status" value="1"/>
</dbReference>
<dbReference type="eggNOG" id="ENOG502SARX">
    <property type="taxonomic scope" value="Eukaryota"/>
</dbReference>
<comment type="caution">
    <text evidence="1">The sequence shown here is derived from an EMBL/GenBank/DDBJ whole genome shotgun (WGS) entry which is preliminary data.</text>
</comment>
<accession>I0ZAB8</accession>
<dbReference type="GeneID" id="17045602"/>
<sequence>MRILFVGNSFIHYNGGAEKVVAKLLEEHLGAKVYARRYAPGGYTWPQHLADTKDPSSSLYKLLGPGGTKPWDYIIFQEQSQAPALGGKDTLESYEALSGLVQFAKERNAHTVLLMTWGYLEGDRRAHPAIFPDYHAMQERLANGYLSLAARIHEEHNISSSIAPAGLAWQHIHTLQHGRNAVKLPAGKDTFFAMYAKDGIHPSPFGTYLEACIVANTITGCRSLGLTANPLELDGDWLVFLQGVADEVVFQDRGDVFPPYPWTHEGCQQRLGTLTG</sequence>
<dbReference type="Gene3D" id="3.40.50.1110">
    <property type="entry name" value="SGNH hydrolase"/>
    <property type="match status" value="1"/>
</dbReference>
<organism evidence="1 2">
    <name type="scientific">Coccomyxa subellipsoidea (strain C-169)</name>
    <name type="common">Green microalga</name>
    <dbReference type="NCBI Taxonomy" id="574566"/>
    <lineage>
        <taxon>Eukaryota</taxon>
        <taxon>Viridiplantae</taxon>
        <taxon>Chlorophyta</taxon>
        <taxon>core chlorophytes</taxon>
        <taxon>Trebouxiophyceae</taxon>
        <taxon>Trebouxiophyceae incertae sedis</taxon>
        <taxon>Coccomyxaceae</taxon>
        <taxon>Coccomyxa</taxon>
        <taxon>Coccomyxa subellipsoidea</taxon>
    </lineage>
</organism>
<dbReference type="RefSeq" id="XP_005652131.1">
    <property type="nucleotide sequence ID" value="XM_005652074.1"/>
</dbReference>
<dbReference type="EMBL" id="AGSI01000001">
    <property type="protein sequence ID" value="EIE27587.1"/>
    <property type="molecule type" value="Genomic_DNA"/>
</dbReference>
<evidence type="ECO:0008006" key="3">
    <source>
        <dbReference type="Google" id="ProtNLM"/>
    </source>
</evidence>
<evidence type="ECO:0000313" key="2">
    <source>
        <dbReference type="Proteomes" id="UP000007264"/>
    </source>
</evidence>
<dbReference type="Proteomes" id="UP000007264">
    <property type="component" value="Unassembled WGS sequence"/>
</dbReference>
<dbReference type="KEGG" id="csl:COCSUDRAFT_52214"/>
<dbReference type="AlphaFoldDB" id="I0ZAB8"/>